<proteinExistence type="predicted"/>
<reference evidence="3" key="2">
    <citation type="submission" date="2013-04" db="EMBL/GenBank/DDBJ databases">
        <title>Genomic mechanisms accounting for the adaptation to parasitism in nematode-trapping fungi.</title>
        <authorList>
            <person name="Ahren D.G."/>
        </authorList>
    </citation>
    <scope>NUCLEOTIDE SEQUENCE [LARGE SCALE GENOMIC DNA]</scope>
    <source>
        <strain evidence="3">CBS 200.50</strain>
    </source>
</reference>
<gene>
    <name evidence="2" type="ORF">H072_6267</name>
</gene>
<feature type="chain" id="PRO_5004561479" description="CBM-cenC domain-containing protein" evidence="1">
    <location>
        <begin position="19"/>
        <end position="240"/>
    </location>
</feature>
<evidence type="ECO:0000313" key="2">
    <source>
        <dbReference type="EMBL" id="EPS39877.1"/>
    </source>
</evidence>
<accession>S8BX75</accession>
<sequence length="240" mass="25824">MIYKLLLLTHFLATIVNAIPHQNIRGLRARQASTSPGCPVPVTKTFTYLSTATGDGSISTAVTTVAVLEPQTTKSYTNGFETPDTNWVVESENLGGAVDYSTATGASNAHSGTKFLKVNFHPQTTDLSWFGTYTNPDHPIALTPNTLYEYGYYVKKLTGATFDLTAQIAIYRNGENVAMNSMTLLPSQTSTSWTLISIQFNPGDNANVDLDTAVLVRCAAGPVCASAKVAIDDIYIKDVV</sequence>
<comment type="caution">
    <text evidence="2">The sequence shown here is derived from an EMBL/GenBank/DDBJ whole genome shotgun (WGS) entry which is preliminary data.</text>
</comment>
<name>S8BX75_DACHA</name>
<dbReference type="HOGENOM" id="CLU_1156346_0_0_1"/>
<feature type="signal peptide" evidence="1">
    <location>
        <begin position="1"/>
        <end position="18"/>
    </location>
</feature>
<reference evidence="2 3" key="1">
    <citation type="journal article" date="2013" name="PLoS Genet.">
        <title>Genomic mechanisms accounting for the adaptation to parasitism in nematode-trapping fungi.</title>
        <authorList>
            <person name="Meerupati T."/>
            <person name="Andersson K.M."/>
            <person name="Friman E."/>
            <person name="Kumar D."/>
            <person name="Tunlid A."/>
            <person name="Ahren D."/>
        </authorList>
    </citation>
    <scope>NUCLEOTIDE SEQUENCE [LARGE SCALE GENOMIC DNA]</scope>
    <source>
        <strain evidence="2 3">CBS 200.50</strain>
    </source>
</reference>
<dbReference type="EMBL" id="AQGS01000443">
    <property type="protein sequence ID" value="EPS39877.1"/>
    <property type="molecule type" value="Genomic_DNA"/>
</dbReference>
<dbReference type="AlphaFoldDB" id="S8BX75"/>
<evidence type="ECO:0008006" key="4">
    <source>
        <dbReference type="Google" id="ProtNLM"/>
    </source>
</evidence>
<evidence type="ECO:0000256" key="1">
    <source>
        <dbReference type="SAM" id="SignalP"/>
    </source>
</evidence>
<keyword evidence="1" id="KW-0732">Signal</keyword>
<protein>
    <recommendedName>
        <fullName evidence="4">CBM-cenC domain-containing protein</fullName>
    </recommendedName>
</protein>
<evidence type="ECO:0000313" key="3">
    <source>
        <dbReference type="Proteomes" id="UP000015100"/>
    </source>
</evidence>
<organism evidence="2 3">
    <name type="scientific">Dactylellina haptotyla (strain CBS 200.50)</name>
    <name type="common">Nematode-trapping fungus</name>
    <name type="synonym">Monacrosporium haptotylum</name>
    <dbReference type="NCBI Taxonomy" id="1284197"/>
    <lineage>
        <taxon>Eukaryota</taxon>
        <taxon>Fungi</taxon>
        <taxon>Dikarya</taxon>
        <taxon>Ascomycota</taxon>
        <taxon>Pezizomycotina</taxon>
        <taxon>Orbiliomycetes</taxon>
        <taxon>Orbiliales</taxon>
        <taxon>Orbiliaceae</taxon>
        <taxon>Dactylellina</taxon>
    </lineage>
</organism>
<keyword evidence="3" id="KW-1185">Reference proteome</keyword>
<dbReference type="OrthoDB" id="10309276at2759"/>
<dbReference type="Gene3D" id="2.60.120.260">
    <property type="entry name" value="Galactose-binding domain-like"/>
    <property type="match status" value="1"/>
</dbReference>
<dbReference type="Proteomes" id="UP000015100">
    <property type="component" value="Unassembled WGS sequence"/>
</dbReference>